<dbReference type="InterPro" id="IPR003599">
    <property type="entry name" value="Ig_sub"/>
</dbReference>
<dbReference type="Pfam" id="PF13927">
    <property type="entry name" value="Ig_3"/>
    <property type="match status" value="1"/>
</dbReference>
<dbReference type="InterPro" id="IPR036179">
    <property type="entry name" value="Ig-like_dom_sf"/>
</dbReference>
<keyword evidence="1" id="KW-0732">Signal</keyword>
<proteinExistence type="predicted"/>
<feature type="chain" id="PRO_5043408033" description="Ig-like domain-containing protein" evidence="1">
    <location>
        <begin position="20"/>
        <end position="126"/>
    </location>
</feature>
<feature type="domain" description="Ig-like" evidence="2">
    <location>
        <begin position="23"/>
        <end position="104"/>
    </location>
</feature>
<dbReference type="EMBL" id="JARGDH010000003">
    <property type="protein sequence ID" value="KAL0273510.1"/>
    <property type="molecule type" value="Genomic_DNA"/>
</dbReference>
<name>A0AAW2HUA7_9NEOP</name>
<evidence type="ECO:0000313" key="3">
    <source>
        <dbReference type="EMBL" id="KAL0273510.1"/>
    </source>
</evidence>
<dbReference type="AlphaFoldDB" id="A0AAW2HUA7"/>
<organism evidence="3">
    <name type="scientific">Menopon gallinae</name>
    <name type="common">poultry shaft louse</name>
    <dbReference type="NCBI Taxonomy" id="328185"/>
    <lineage>
        <taxon>Eukaryota</taxon>
        <taxon>Metazoa</taxon>
        <taxon>Ecdysozoa</taxon>
        <taxon>Arthropoda</taxon>
        <taxon>Hexapoda</taxon>
        <taxon>Insecta</taxon>
        <taxon>Pterygota</taxon>
        <taxon>Neoptera</taxon>
        <taxon>Paraneoptera</taxon>
        <taxon>Psocodea</taxon>
        <taxon>Troctomorpha</taxon>
        <taxon>Phthiraptera</taxon>
        <taxon>Amblycera</taxon>
        <taxon>Menoponidae</taxon>
        <taxon>Menopon</taxon>
    </lineage>
</organism>
<accession>A0AAW2HUA7</accession>
<dbReference type="Gene3D" id="2.60.40.10">
    <property type="entry name" value="Immunoglobulins"/>
    <property type="match status" value="1"/>
</dbReference>
<dbReference type="PROSITE" id="PS50835">
    <property type="entry name" value="IG_LIKE"/>
    <property type="match status" value="1"/>
</dbReference>
<comment type="caution">
    <text evidence="3">The sequence shown here is derived from an EMBL/GenBank/DDBJ whole genome shotgun (WGS) entry which is preliminary data.</text>
</comment>
<feature type="signal peptide" evidence="1">
    <location>
        <begin position="1"/>
        <end position="19"/>
    </location>
</feature>
<protein>
    <recommendedName>
        <fullName evidence="2">Ig-like domain-containing protein</fullName>
    </recommendedName>
</protein>
<dbReference type="SMART" id="SM00409">
    <property type="entry name" value="IG"/>
    <property type="match status" value="1"/>
</dbReference>
<reference evidence="3" key="1">
    <citation type="journal article" date="2024" name="Gigascience">
        <title>Chromosome-level genome of the poultry shaft louse Menopon gallinae provides insight into the host-switching and adaptive evolution of parasitic lice.</title>
        <authorList>
            <person name="Xu Y."/>
            <person name="Ma L."/>
            <person name="Liu S."/>
            <person name="Liang Y."/>
            <person name="Liu Q."/>
            <person name="He Z."/>
            <person name="Tian L."/>
            <person name="Duan Y."/>
            <person name="Cai W."/>
            <person name="Li H."/>
            <person name="Song F."/>
        </authorList>
    </citation>
    <scope>NUCLEOTIDE SEQUENCE</scope>
    <source>
        <strain evidence="3">Cailab_2023a</strain>
    </source>
</reference>
<dbReference type="InterPro" id="IPR007110">
    <property type="entry name" value="Ig-like_dom"/>
</dbReference>
<evidence type="ECO:0000259" key="2">
    <source>
        <dbReference type="PROSITE" id="PS50835"/>
    </source>
</evidence>
<dbReference type="InterPro" id="IPR013783">
    <property type="entry name" value="Ig-like_fold"/>
</dbReference>
<sequence length="126" mass="14207">MFAVFVSICFISIIECSTAQDSFYFSKYPNNTVVANGAPVVLECQVSHQENIIYYWNLNDTRLNNTTRRRQVGSNLHITRTDRLLDSGEYSCIAENVTSGYSLTSKTALLDITCKSNSSFIVVYTH</sequence>
<gene>
    <name evidence="3" type="ORF">PYX00_006149</name>
</gene>
<evidence type="ECO:0000256" key="1">
    <source>
        <dbReference type="SAM" id="SignalP"/>
    </source>
</evidence>
<dbReference type="SUPFAM" id="SSF48726">
    <property type="entry name" value="Immunoglobulin"/>
    <property type="match status" value="1"/>
</dbReference>